<evidence type="ECO:0000313" key="1">
    <source>
        <dbReference type="EMBL" id="KAI0061460.1"/>
    </source>
</evidence>
<accession>A0ACB8SYD5</accession>
<protein>
    <submittedName>
        <fullName evidence="1">Uncharacterized protein</fullName>
    </submittedName>
</protein>
<name>A0ACB8SYD5_9AGAM</name>
<comment type="caution">
    <text evidence="1">The sequence shown here is derived from an EMBL/GenBank/DDBJ whole genome shotgun (WGS) entry which is preliminary data.</text>
</comment>
<reference evidence="1" key="1">
    <citation type="submission" date="2021-03" db="EMBL/GenBank/DDBJ databases">
        <authorList>
            <consortium name="DOE Joint Genome Institute"/>
            <person name="Ahrendt S."/>
            <person name="Looney B.P."/>
            <person name="Miyauchi S."/>
            <person name="Morin E."/>
            <person name="Drula E."/>
            <person name="Courty P.E."/>
            <person name="Chicoki N."/>
            <person name="Fauchery L."/>
            <person name="Kohler A."/>
            <person name="Kuo A."/>
            <person name="Labutti K."/>
            <person name="Pangilinan J."/>
            <person name="Lipzen A."/>
            <person name="Riley R."/>
            <person name="Andreopoulos W."/>
            <person name="He G."/>
            <person name="Johnson J."/>
            <person name="Barry K.W."/>
            <person name="Grigoriev I.V."/>
            <person name="Nagy L."/>
            <person name="Hibbett D."/>
            <person name="Henrissat B."/>
            <person name="Matheny P.B."/>
            <person name="Labbe J."/>
            <person name="Martin F."/>
        </authorList>
    </citation>
    <scope>NUCLEOTIDE SEQUENCE</scope>
    <source>
        <strain evidence="1">HHB10654</strain>
    </source>
</reference>
<evidence type="ECO:0000313" key="2">
    <source>
        <dbReference type="Proteomes" id="UP000814140"/>
    </source>
</evidence>
<sequence>MKSVLYALVCLIPAVLAGTDAGAQTFKPPSSSPTAQSTNYVGQSNGTLPLSALVPGKVFDRFVQVALPKFWHHSSVLIKAQIWLENTDFAVASTTPAFQSLTQQGILLNAYYALTHPSQPNYAATVGGDYWGMADDNLHSIPSNISTIVDLLEAKNISWASYQENMPTDGFTGSSYASKNYINTRASSYTYYMRKHNPTINYESVSLVPSRTARHRNFNDFAVDVTASALPQWLFVTPNLVNDAHDTSIDFAAQWLQYWLLPLLADPRFNDNRTLILLTFDENESTNVNNQVFSVLLGGAIPQGLRGTTDSTYYTHYSPLSTVQANWGLGSLGRGDTNKTLSNVYSLVANVTGYKNNKLSGSSIPSTSSSGKTPGPLNPNGLYAPYPPPNLNAVGAGGGPVFVSPGIH</sequence>
<dbReference type="Proteomes" id="UP000814140">
    <property type="component" value="Unassembled WGS sequence"/>
</dbReference>
<proteinExistence type="predicted"/>
<reference evidence="1" key="2">
    <citation type="journal article" date="2022" name="New Phytol.">
        <title>Evolutionary transition to the ectomycorrhizal habit in the genomes of a hyperdiverse lineage of mushroom-forming fungi.</title>
        <authorList>
            <person name="Looney B."/>
            <person name="Miyauchi S."/>
            <person name="Morin E."/>
            <person name="Drula E."/>
            <person name="Courty P.E."/>
            <person name="Kohler A."/>
            <person name="Kuo A."/>
            <person name="LaButti K."/>
            <person name="Pangilinan J."/>
            <person name="Lipzen A."/>
            <person name="Riley R."/>
            <person name="Andreopoulos W."/>
            <person name="He G."/>
            <person name="Johnson J."/>
            <person name="Nolan M."/>
            <person name="Tritt A."/>
            <person name="Barry K.W."/>
            <person name="Grigoriev I.V."/>
            <person name="Nagy L.G."/>
            <person name="Hibbett D."/>
            <person name="Henrissat B."/>
            <person name="Matheny P.B."/>
            <person name="Labbe J."/>
            <person name="Martin F.M."/>
        </authorList>
    </citation>
    <scope>NUCLEOTIDE SEQUENCE</scope>
    <source>
        <strain evidence="1">HHB10654</strain>
    </source>
</reference>
<dbReference type="EMBL" id="MU277212">
    <property type="protein sequence ID" value="KAI0061460.1"/>
    <property type="molecule type" value="Genomic_DNA"/>
</dbReference>
<gene>
    <name evidence="1" type="ORF">BV25DRAFT_1916829</name>
</gene>
<organism evidence="1 2">
    <name type="scientific">Artomyces pyxidatus</name>
    <dbReference type="NCBI Taxonomy" id="48021"/>
    <lineage>
        <taxon>Eukaryota</taxon>
        <taxon>Fungi</taxon>
        <taxon>Dikarya</taxon>
        <taxon>Basidiomycota</taxon>
        <taxon>Agaricomycotina</taxon>
        <taxon>Agaricomycetes</taxon>
        <taxon>Russulales</taxon>
        <taxon>Auriscalpiaceae</taxon>
        <taxon>Artomyces</taxon>
    </lineage>
</organism>
<keyword evidence="2" id="KW-1185">Reference proteome</keyword>